<accession>A0A3E2NN27</accession>
<feature type="transmembrane region" description="Helical" evidence="1">
    <location>
        <begin position="98"/>
        <end position="119"/>
    </location>
</feature>
<keyword evidence="1" id="KW-1133">Transmembrane helix</keyword>
<keyword evidence="1" id="KW-0812">Transmembrane</keyword>
<protein>
    <submittedName>
        <fullName evidence="2">Uncharacterized protein</fullName>
    </submittedName>
</protein>
<dbReference type="Proteomes" id="UP000260823">
    <property type="component" value="Unassembled WGS sequence"/>
</dbReference>
<dbReference type="AlphaFoldDB" id="A0A3E2NN27"/>
<comment type="caution">
    <text evidence="2">The sequence shown here is derived from an EMBL/GenBank/DDBJ whole genome shotgun (WGS) entry which is preliminary data.</text>
</comment>
<name>A0A3E2NN27_9SPHI</name>
<evidence type="ECO:0000313" key="3">
    <source>
        <dbReference type="Proteomes" id="UP000260823"/>
    </source>
</evidence>
<organism evidence="2 3">
    <name type="scientific">Mucilaginibacter terrenus</name>
    <dbReference type="NCBI Taxonomy" id="2482727"/>
    <lineage>
        <taxon>Bacteria</taxon>
        <taxon>Pseudomonadati</taxon>
        <taxon>Bacteroidota</taxon>
        <taxon>Sphingobacteriia</taxon>
        <taxon>Sphingobacteriales</taxon>
        <taxon>Sphingobacteriaceae</taxon>
        <taxon>Mucilaginibacter</taxon>
    </lineage>
</organism>
<proteinExistence type="predicted"/>
<gene>
    <name evidence="2" type="ORF">DYU05_17250</name>
</gene>
<sequence length="126" mass="14359">MKVFTPIIKFLVFTVVLASVPFLLSYTGSGNLLVPKFWVLFSFVSLFTFMLIVSMVVIQRIKPDLFAQTFLATTIVKMLASMGFALIFVSKIHISHGVFLVDFCYVYFLNTGFEVYVLLSNLRHQN</sequence>
<reference evidence="2 3" key="1">
    <citation type="submission" date="2018-08" db="EMBL/GenBank/DDBJ databases">
        <title>Mucilaginibacter terrae sp. nov., isolated from manganese diggings.</title>
        <authorList>
            <person name="Huang Y."/>
            <person name="Zhou Z."/>
        </authorList>
    </citation>
    <scope>NUCLEOTIDE SEQUENCE [LARGE SCALE GENOMIC DNA]</scope>
    <source>
        <strain evidence="2 3">ZH6</strain>
    </source>
</reference>
<feature type="transmembrane region" description="Helical" evidence="1">
    <location>
        <begin position="38"/>
        <end position="58"/>
    </location>
</feature>
<feature type="transmembrane region" description="Helical" evidence="1">
    <location>
        <begin position="70"/>
        <end position="92"/>
    </location>
</feature>
<evidence type="ECO:0000256" key="1">
    <source>
        <dbReference type="SAM" id="Phobius"/>
    </source>
</evidence>
<feature type="transmembrane region" description="Helical" evidence="1">
    <location>
        <begin position="7"/>
        <end position="26"/>
    </location>
</feature>
<evidence type="ECO:0000313" key="2">
    <source>
        <dbReference type="EMBL" id="RFZ82353.1"/>
    </source>
</evidence>
<dbReference type="EMBL" id="QWDE01000003">
    <property type="protein sequence ID" value="RFZ82353.1"/>
    <property type="molecule type" value="Genomic_DNA"/>
</dbReference>
<keyword evidence="3" id="KW-1185">Reference proteome</keyword>
<keyword evidence="1" id="KW-0472">Membrane</keyword>